<dbReference type="SUPFAM" id="SSF53822">
    <property type="entry name" value="Periplasmic binding protein-like I"/>
    <property type="match status" value="1"/>
</dbReference>
<dbReference type="CDD" id="cd20007">
    <property type="entry name" value="PBP1_ABC_sugar_binding-like"/>
    <property type="match status" value="1"/>
</dbReference>
<evidence type="ECO:0000259" key="5">
    <source>
        <dbReference type="Pfam" id="PF13407"/>
    </source>
</evidence>
<comment type="subcellular location">
    <subcellularLocation>
        <location evidence="1">Cell envelope</location>
    </subcellularLocation>
</comment>
<organism evidence="6 7">
    <name type="scientific">Saccharopolyspora shandongensis</name>
    <dbReference type="NCBI Taxonomy" id="418495"/>
    <lineage>
        <taxon>Bacteria</taxon>
        <taxon>Bacillati</taxon>
        <taxon>Actinomycetota</taxon>
        <taxon>Actinomycetes</taxon>
        <taxon>Pseudonocardiales</taxon>
        <taxon>Pseudonocardiaceae</taxon>
        <taxon>Saccharopolyspora</taxon>
    </lineage>
</organism>
<proteinExistence type="inferred from homology"/>
<feature type="signal peptide" evidence="4">
    <location>
        <begin position="1"/>
        <end position="24"/>
    </location>
</feature>
<dbReference type="OrthoDB" id="9800520at2"/>
<feature type="domain" description="Periplasmic binding protein" evidence="5">
    <location>
        <begin position="42"/>
        <end position="295"/>
    </location>
</feature>
<dbReference type="InterPro" id="IPR028082">
    <property type="entry name" value="Peripla_BP_I"/>
</dbReference>
<dbReference type="RefSeq" id="WP_093262460.1">
    <property type="nucleotide sequence ID" value="NZ_FNOK01000005.1"/>
</dbReference>
<feature type="chain" id="PRO_5039429801" evidence="4">
    <location>
        <begin position="25"/>
        <end position="325"/>
    </location>
</feature>
<gene>
    <name evidence="6" type="ORF">SAMN05216215_10056</name>
</gene>
<name>A0A1H2VZV0_9PSEU</name>
<dbReference type="GO" id="GO:0030313">
    <property type="term" value="C:cell envelope"/>
    <property type="evidence" value="ECO:0007669"/>
    <property type="project" value="UniProtKB-SubCell"/>
</dbReference>
<evidence type="ECO:0000256" key="3">
    <source>
        <dbReference type="ARBA" id="ARBA00022729"/>
    </source>
</evidence>
<evidence type="ECO:0000313" key="7">
    <source>
        <dbReference type="Proteomes" id="UP000199529"/>
    </source>
</evidence>
<keyword evidence="3 4" id="KW-0732">Signal</keyword>
<evidence type="ECO:0000256" key="1">
    <source>
        <dbReference type="ARBA" id="ARBA00004196"/>
    </source>
</evidence>
<dbReference type="Pfam" id="PF13407">
    <property type="entry name" value="Peripla_BP_4"/>
    <property type="match status" value="1"/>
</dbReference>
<evidence type="ECO:0000256" key="4">
    <source>
        <dbReference type="SAM" id="SignalP"/>
    </source>
</evidence>
<reference evidence="7" key="1">
    <citation type="submission" date="2016-10" db="EMBL/GenBank/DDBJ databases">
        <authorList>
            <person name="Varghese N."/>
            <person name="Submissions S."/>
        </authorList>
    </citation>
    <scope>NUCLEOTIDE SEQUENCE [LARGE SCALE GENOMIC DNA]</scope>
    <source>
        <strain evidence="7">CGMCC 4.3530</strain>
    </source>
</reference>
<dbReference type="AlphaFoldDB" id="A0A1H2VZV0"/>
<dbReference type="Proteomes" id="UP000199529">
    <property type="component" value="Unassembled WGS sequence"/>
</dbReference>
<comment type="similarity">
    <text evidence="2">Belongs to the bacterial solute-binding protein 2 family.</text>
</comment>
<dbReference type="EMBL" id="FNOK01000005">
    <property type="protein sequence ID" value="SDW73746.1"/>
    <property type="molecule type" value="Genomic_DNA"/>
</dbReference>
<evidence type="ECO:0000313" key="6">
    <source>
        <dbReference type="EMBL" id="SDW73746.1"/>
    </source>
</evidence>
<dbReference type="PROSITE" id="PS51257">
    <property type="entry name" value="PROKAR_LIPOPROTEIN"/>
    <property type="match status" value="1"/>
</dbReference>
<accession>A0A1H2VZV0</accession>
<dbReference type="PANTHER" id="PTHR46847">
    <property type="entry name" value="D-ALLOSE-BINDING PERIPLASMIC PROTEIN-RELATED"/>
    <property type="match status" value="1"/>
</dbReference>
<sequence length="325" mass="33833">MRTHKTALALGAALLLAGCGSGQIGDTGNGQTDPNNKNLALITGMRGEPFYVSMECAAQQEASAQGYQLNAQAPEKFEQAEQSQILGGIVSTKPGAVIIAPTDDKALAAPLQQAKSNGIQVVEVDTALEDRSISVTSLSSDNYAGGQLAAQTLAQLVGDKPGSVLALNTKAGTSTTDARAKGFEEEIAKHPNLKLLPTQYTENEAATAAQIVSATLAANPDLVGVFGTNLNTGEGAATALFNASKSGQVQLVGFDASPKQVDDLRNGRVQALIAQNPGKIGQEGVKRAIAAIKGQPVERETKTEMIAITKDNIDQQAQYFYKAHC</sequence>
<protein>
    <submittedName>
        <fullName evidence="6">Monosaccharide ABC transporter substrate-binding protein, CUT2 family</fullName>
    </submittedName>
</protein>
<dbReference type="STRING" id="418495.SAMN05216215_10056"/>
<dbReference type="GO" id="GO:0030246">
    <property type="term" value="F:carbohydrate binding"/>
    <property type="evidence" value="ECO:0007669"/>
    <property type="project" value="UniProtKB-ARBA"/>
</dbReference>
<dbReference type="PANTHER" id="PTHR46847:SF1">
    <property type="entry name" value="D-ALLOSE-BINDING PERIPLASMIC PROTEIN-RELATED"/>
    <property type="match status" value="1"/>
</dbReference>
<keyword evidence="7" id="KW-1185">Reference proteome</keyword>
<dbReference type="InterPro" id="IPR025997">
    <property type="entry name" value="SBP_2_dom"/>
</dbReference>
<evidence type="ECO:0000256" key="2">
    <source>
        <dbReference type="ARBA" id="ARBA00007639"/>
    </source>
</evidence>
<dbReference type="Gene3D" id="3.40.50.2300">
    <property type="match status" value="2"/>
</dbReference>